<keyword evidence="6" id="KW-1133">Transmembrane helix</keyword>
<keyword evidence="2" id="KW-0479">Metal-binding</keyword>
<feature type="non-terminal residue" evidence="7">
    <location>
        <position position="1"/>
    </location>
</feature>
<dbReference type="InterPro" id="IPR006591">
    <property type="entry name" value="RNAP_P/RPABC4"/>
</dbReference>
<dbReference type="GO" id="GO:0005665">
    <property type="term" value="C:RNA polymerase II, core complex"/>
    <property type="evidence" value="ECO:0007669"/>
    <property type="project" value="TreeGrafter"/>
</dbReference>
<dbReference type="GO" id="GO:0003899">
    <property type="term" value="F:DNA-directed RNA polymerase activity"/>
    <property type="evidence" value="ECO:0007669"/>
    <property type="project" value="InterPro"/>
</dbReference>
<dbReference type="FunFam" id="2.20.28.30:FF:000002">
    <property type="entry name" value="DNA-directed RNA polymerases II, IV and V subunit 12"/>
    <property type="match status" value="1"/>
</dbReference>
<feature type="transmembrane region" description="Helical" evidence="6">
    <location>
        <begin position="52"/>
        <end position="73"/>
    </location>
</feature>
<accession>A0A1X2I0V4</accession>
<name>A0A1X2I0V4_9FUNG</name>
<protein>
    <submittedName>
        <fullName evidence="7">Uncharacterized protein</fullName>
    </submittedName>
</protein>
<evidence type="ECO:0000256" key="1">
    <source>
        <dbReference type="ARBA" id="ARBA00004123"/>
    </source>
</evidence>
<dbReference type="STRING" id="90262.A0A1X2I0V4"/>
<evidence type="ECO:0000256" key="6">
    <source>
        <dbReference type="SAM" id="Phobius"/>
    </source>
</evidence>
<evidence type="ECO:0000256" key="3">
    <source>
        <dbReference type="ARBA" id="ARBA00022833"/>
    </source>
</evidence>
<dbReference type="InterPro" id="IPR039747">
    <property type="entry name" value="RPABC4"/>
</dbReference>
<keyword evidence="3" id="KW-0862">Zinc</keyword>
<dbReference type="GO" id="GO:0005736">
    <property type="term" value="C:RNA polymerase I complex"/>
    <property type="evidence" value="ECO:0007669"/>
    <property type="project" value="TreeGrafter"/>
</dbReference>
<comment type="caution">
    <text evidence="7">The sequence shown here is derived from an EMBL/GenBank/DDBJ whole genome shotgun (WGS) entry which is preliminary data.</text>
</comment>
<dbReference type="SMART" id="SM00659">
    <property type="entry name" value="RPOLCX"/>
    <property type="match status" value="1"/>
</dbReference>
<dbReference type="SUPFAM" id="SSF63393">
    <property type="entry name" value="RNA polymerase subunits"/>
    <property type="match status" value="1"/>
</dbReference>
<keyword evidence="6" id="KW-0812">Transmembrane</keyword>
<evidence type="ECO:0000256" key="4">
    <source>
        <dbReference type="ARBA" id="ARBA00023242"/>
    </source>
</evidence>
<evidence type="ECO:0000313" key="8">
    <source>
        <dbReference type="Proteomes" id="UP000193560"/>
    </source>
</evidence>
<dbReference type="EMBL" id="MCGE01000038">
    <property type="protein sequence ID" value="ORZ06707.1"/>
    <property type="molecule type" value="Genomic_DNA"/>
</dbReference>
<keyword evidence="4" id="KW-0539">Nucleus</keyword>
<comment type="similarity">
    <text evidence="5">Belongs to the archaeal Rpo12/eukaryotic RPC10 RNA polymerase subunit family.</text>
</comment>
<dbReference type="OrthoDB" id="5585087at2759"/>
<dbReference type="InterPro" id="IPR029040">
    <property type="entry name" value="RPABC4/Spt4"/>
</dbReference>
<keyword evidence="8" id="KW-1185">Reference proteome</keyword>
<reference evidence="7 8" key="1">
    <citation type="submission" date="2016-07" db="EMBL/GenBank/DDBJ databases">
        <title>Pervasive Adenine N6-methylation of Active Genes in Fungi.</title>
        <authorList>
            <consortium name="DOE Joint Genome Institute"/>
            <person name="Mondo S.J."/>
            <person name="Dannebaum R.O."/>
            <person name="Kuo R.C."/>
            <person name="Labutti K."/>
            <person name="Haridas S."/>
            <person name="Kuo A."/>
            <person name="Salamov A."/>
            <person name="Ahrendt S.R."/>
            <person name="Lipzen A."/>
            <person name="Sullivan W."/>
            <person name="Andreopoulos W.B."/>
            <person name="Clum A."/>
            <person name="Lindquist E."/>
            <person name="Daum C."/>
            <person name="Ramamoorthy G.K."/>
            <person name="Gryganskyi A."/>
            <person name="Culley D."/>
            <person name="Magnuson J.K."/>
            <person name="James T.Y."/>
            <person name="O'Malley M.A."/>
            <person name="Stajich J.E."/>
            <person name="Spatafora J.W."/>
            <person name="Visel A."/>
            <person name="Grigoriev I.V."/>
        </authorList>
    </citation>
    <scope>NUCLEOTIDE SEQUENCE [LARGE SCALE GENOMIC DNA]</scope>
    <source>
        <strain evidence="7 8">NRRL 1336</strain>
    </source>
</reference>
<organism evidence="7 8">
    <name type="scientific">Absidia repens</name>
    <dbReference type="NCBI Taxonomy" id="90262"/>
    <lineage>
        <taxon>Eukaryota</taxon>
        <taxon>Fungi</taxon>
        <taxon>Fungi incertae sedis</taxon>
        <taxon>Mucoromycota</taxon>
        <taxon>Mucoromycotina</taxon>
        <taxon>Mucoromycetes</taxon>
        <taxon>Mucorales</taxon>
        <taxon>Cunninghamellaceae</taxon>
        <taxon>Absidia</taxon>
    </lineage>
</organism>
<dbReference type="Proteomes" id="UP000193560">
    <property type="component" value="Unassembled WGS sequence"/>
</dbReference>
<dbReference type="GO" id="GO:0006351">
    <property type="term" value="P:DNA-templated transcription"/>
    <property type="evidence" value="ECO:0007669"/>
    <property type="project" value="InterPro"/>
</dbReference>
<dbReference type="AlphaFoldDB" id="A0A1X2I0V4"/>
<dbReference type="Gene3D" id="2.20.28.30">
    <property type="entry name" value="RNA polymerase ii, chain L"/>
    <property type="match status" value="1"/>
</dbReference>
<sequence length="80" mass="9020">GIPIRQPAASMSYICANCGAENQVKPREPIRCQDQGHRIMYKRRTKRSKSSIAIQVYPSLIFSFFSGAIRSSIREISDSD</sequence>
<proteinExistence type="inferred from homology"/>
<dbReference type="PANTHER" id="PTHR12056:SF2">
    <property type="entry name" value="GEO11084P1"/>
    <property type="match status" value="1"/>
</dbReference>
<dbReference type="GO" id="GO:0003677">
    <property type="term" value="F:DNA binding"/>
    <property type="evidence" value="ECO:0007669"/>
    <property type="project" value="InterPro"/>
</dbReference>
<dbReference type="Pfam" id="PF03604">
    <property type="entry name" value="Zn_ribbon_RPAB4"/>
    <property type="match status" value="1"/>
</dbReference>
<comment type="subcellular location">
    <subcellularLocation>
        <location evidence="1">Nucleus</location>
    </subcellularLocation>
</comment>
<gene>
    <name evidence="7" type="ORF">BCR42DRAFT_336934</name>
</gene>
<evidence type="ECO:0000256" key="5">
    <source>
        <dbReference type="ARBA" id="ARBA00025770"/>
    </source>
</evidence>
<evidence type="ECO:0000313" key="7">
    <source>
        <dbReference type="EMBL" id="ORZ06707.1"/>
    </source>
</evidence>
<dbReference type="GO" id="GO:0005666">
    <property type="term" value="C:RNA polymerase III complex"/>
    <property type="evidence" value="ECO:0007669"/>
    <property type="project" value="TreeGrafter"/>
</dbReference>
<dbReference type="GO" id="GO:0008270">
    <property type="term" value="F:zinc ion binding"/>
    <property type="evidence" value="ECO:0007669"/>
    <property type="project" value="InterPro"/>
</dbReference>
<dbReference type="PANTHER" id="PTHR12056">
    <property type="entry name" value="DNA-DIRECTED RNA POLYMERASES I, II, AND III"/>
    <property type="match status" value="1"/>
</dbReference>
<evidence type="ECO:0000256" key="2">
    <source>
        <dbReference type="ARBA" id="ARBA00022723"/>
    </source>
</evidence>
<keyword evidence="6" id="KW-0472">Membrane</keyword>